<dbReference type="InterPro" id="IPR036291">
    <property type="entry name" value="NAD(P)-bd_dom_sf"/>
</dbReference>
<dbReference type="InterPro" id="IPR006139">
    <property type="entry name" value="D-isomer_2_OHA_DH_cat_dom"/>
</dbReference>
<dbReference type="PANTHER" id="PTHR42789">
    <property type="entry name" value="D-ISOMER SPECIFIC 2-HYDROXYACID DEHYDROGENASE FAMILY PROTEIN (AFU_ORTHOLOGUE AFUA_6G10090)"/>
    <property type="match status" value="1"/>
</dbReference>
<reference evidence="6" key="1">
    <citation type="submission" date="2018-05" db="EMBL/GenBank/DDBJ databases">
        <authorList>
            <person name="Lanie J.A."/>
            <person name="Ng W.-L."/>
            <person name="Kazmierczak K.M."/>
            <person name="Andrzejewski T.M."/>
            <person name="Davidsen T.M."/>
            <person name="Wayne K.J."/>
            <person name="Tettelin H."/>
            <person name="Glass J.I."/>
            <person name="Rusch D."/>
            <person name="Podicherti R."/>
            <person name="Tsui H.-C.T."/>
            <person name="Winkler M.E."/>
        </authorList>
    </citation>
    <scope>NUCLEOTIDE SEQUENCE</scope>
</reference>
<organism evidence="6">
    <name type="scientific">marine metagenome</name>
    <dbReference type="NCBI Taxonomy" id="408172"/>
    <lineage>
        <taxon>unclassified sequences</taxon>
        <taxon>metagenomes</taxon>
        <taxon>ecological metagenomes</taxon>
    </lineage>
</organism>
<dbReference type="PANTHER" id="PTHR42789:SF1">
    <property type="entry name" value="D-ISOMER SPECIFIC 2-HYDROXYACID DEHYDROGENASE FAMILY PROTEIN (AFU_ORTHOLOGUE AFUA_6G10090)"/>
    <property type="match status" value="1"/>
</dbReference>
<evidence type="ECO:0000256" key="3">
    <source>
        <dbReference type="ARBA" id="ARBA00023027"/>
    </source>
</evidence>
<comment type="similarity">
    <text evidence="1">Belongs to the D-isomer specific 2-hydroxyacid dehydrogenase family.</text>
</comment>
<proteinExistence type="inferred from homology"/>
<evidence type="ECO:0000259" key="4">
    <source>
        <dbReference type="Pfam" id="PF00389"/>
    </source>
</evidence>
<feature type="domain" description="D-isomer specific 2-hydroxyacid dehydrogenase catalytic" evidence="4">
    <location>
        <begin position="32"/>
        <end position="322"/>
    </location>
</feature>
<dbReference type="Pfam" id="PF02826">
    <property type="entry name" value="2-Hacid_dh_C"/>
    <property type="match status" value="1"/>
</dbReference>
<dbReference type="AlphaFoldDB" id="A0A382GI15"/>
<dbReference type="EMBL" id="UINC01055673">
    <property type="protein sequence ID" value="SVB74828.1"/>
    <property type="molecule type" value="Genomic_DNA"/>
</dbReference>
<dbReference type="SUPFAM" id="SSF51735">
    <property type="entry name" value="NAD(P)-binding Rossmann-fold domains"/>
    <property type="match status" value="1"/>
</dbReference>
<dbReference type="Gene3D" id="3.40.50.720">
    <property type="entry name" value="NAD(P)-binding Rossmann-like Domain"/>
    <property type="match status" value="2"/>
</dbReference>
<dbReference type="GO" id="GO:0016616">
    <property type="term" value="F:oxidoreductase activity, acting on the CH-OH group of donors, NAD or NADP as acceptor"/>
    <property type="evidence" value="ECO:0007669"/>
    <property type="project" value="InterPro"/>
</dbReference>
<name>A0A382GI15_9ZZZZ</name>
<keyword evidence="2" id="KW-0560">Oxidoreductase</keyword>
<dbReference type="CDD" id="cd05299">
    <property type="entry name" value="CtBP_dh"/>
    <property type="match status" value="1"/>
</dbReference>
<evidence type="ECO:0000259" key="5">
    <source>
        <dbReference type="Pfam" id="PF02826"/>
    </source>
</evidence>
<dbReference type="InterPro" id="IPR029753">
    <property type="entry name" value="D-isomer_DH_CS"/>
</dbReference>
<dbReference type="InterPro" id="IPR043322">
    <property type="entry name" value="CtBP"/>
</dbReference>
<dbReference type="InterPro" id="IPR050857">
    <property type="entry name" value="D-2-hydroxyacid_DH"/>
</dbReference>
<accession>A0A382GI15</accession>
<feature type="domain" description="D-isomer specific 2-hydroxyacid dehydrogenase NAD-binding" evidence="5">
    <location>
        <begin position="113"/>
        <end position="290"/>
    </location>
</feature>
<dbReference type="GO" id="GO:0051287">
    <property type="term" value="F:NAD binding"/>
    <property type="evidence" value="ECO:0007669"/>
    <property type="project" value="InterPro"/>
</dbReference>
<gene>
    <name evidence="6" type="ORF">METZ01_LOCUS227682</name>
</gene>
<dbReference type="InterPro" id="IPR006140">
    <property type="entry name" value="D-isomer_DH_NAD-bd"/>
</dbReference>
<evidence type="ECO:0000256" key="1">
    <source>
        <dbReference type="ARBA" id="ARBA00005854"/>
    </source>
</evidence>
<dbReference type="Pfam" id="PF00389">
    <property type="entry name" value="2-Hacid_dh"/>
    <property type="match status" value="1"/>
</dbReference>
<protein>
    <recommendedName>
        <fullName evidence="7">S-adenosyl-L-homocysteine hydrolase NAD binding domain-containing protein</fullName>
    </recommendedName>
</protein>
<dbReference type="SUPFAM" id="SSF52283">
    <property type="entry name" value="Formate/glycerate dehydrogenase catalytic domain-like"/>
    <property type="match status" value="1"/>
</dbReference>
<sequence>MPEQNLPLVVHIDAKESSLELERVALAGIDCEIVSIAVSSEGEIIEAVKNATVILNDHSPVTQAMIDQLTNCKLIIRYGHGYDTVDVDACTEAGIIVTNIAGSTSEEVSNHALALLMASARELKRMDLATTSGRWGEVYSRSILKRIYGETVGIVGFGWIGRAMARKCKALGMSVLVNDPYVGEHLAIEYGVEFVSKSDLLEHSDYVTLHVPHLGNTHHYIDADALDRMKTSSYLINTSRGPVVDEQALISAMKSNKIAGAGIDVFEQEPLSVDNPLLNMENVICTPHVAGSSKIGWEIIRRRAGEEAARVLRGERPHTVVNPEVLGRL</sequence>
<dbReference type="FunFam" id="3.40.50.720:FF:000203">
    <property type="entry name" value="D-3-phosphoglycerate dehydrogenase (SerA)"/>
    <property type="match status" value="1"/>
</dbReference>
<dbReference type="PROSITE" id="PS00671">
    <property type="entry name" value="D_2_HYDROXYACID_DH_3"/>
    <property type="match status" value="1"/>
</dbReference>
<evidence type="ECO:0000313" key="6">
    <source>
        <dbReference type="EMBL" id="SVB74828.1"/>
    </source>
</evidence>
<evidence type="ECO:0000256" key="2">
    <source>
        <dbReference type="ARBA" id="ARBA00023002"/>
    </source>
</evidence>
<evidence type="ECO:0008006" key="7">
    <source>
        <dbReference type="Google" id="ProtNLM"/>
    </source>
</evidence>
<keyword evidence="3" id="KW-0520">NAD</keyword>
<dbReference type="GO" id="GO:0003714">
    <property type="term" value="F:transcription corepressor activity"/>
    <property type="evidence" value="ECO:0007669"/>
    <property type="project" value="InterPro"/>
</dbReference>